<dbReference type="GO" id="GO:0045116">
    <property type="term" value="P:protein neddylation"/>
    <property type="evidence" value="ECO:0007669"/>
    <property type="project" value="UniProtKB-ARBA"/>
</dbReference>
<sequence>MITLKGKLKKGNSLVNGTSSSDTKKRASVRDQLLVKEVQEMEQTLPPTCKVLFDNPHQLHDFKLVVSPDEGFWIGGRFTFHIFVTDDYNMAPPVVHCETKLWHPNISEDGAVCLSLLRQSSLDGLGWAPTRRLKDVVWGLNSLFTDLLNFDDPLNMEASELYAMDKEAFRSKVRQYVNQYAKR</sequence>
<keyword evidence="3 9" id="KW-0547">Nucleotide-binding</keyword>
<dbReference type="FunFam" id="3.10.110.10:FF:000033">
    <property type="entry name" value="NEDD8-conjugating enzyme UBE2F"/>
    <property type="match status" value="1"/>
</dbReference>
<evidence type="ECO:0000256" key="8">
    <source>
        <dbReference type="PROSITE-ProRule" id="PRU10133"/>
    </source>
</evidence>
<evidence type="ECO:0000256" key="9">
    <source>
        <dbReference type="RuleBase" id="RU362109"/>
    </source>
</evidence>
<dbReference type="GO" id="GO:0061654">
    <property type="term" value="F:NEDD8 conjugating enzyme activity"/>
    <property type="evidence" value="ECO:0007669"/>
    <property type="project" value="UniProtKB-EC"/>
</dbReference>
<dbReference type="SMART" id="SM00212">
    <property type="entry name" value="UBCc"/>
    <property type="match status" value="1"/>
</dbReference>
<reference evidence="11" key="1">
    <citation type="journal article" date="2024" name="Gigascience">
        <title>Chromosome-level genome of the poultry shaft louse Menopon gallinae provides insight into the host-switching and adaptive evolution of parasitic lice.</title>
        <authorList>
            <person name="Xu Y."/>
            <person name="Ma L."/>
            <person name="Liu S."/>
            <person name="Liang Y."/>
            <person name="Liu Q."/>
            <person name="He Z."/>
            <person name="Tian L."/>
            <person name="Duan Y."/>
            <person name="Cai W."/>
            <person name="Li H."/>
            <person name="Song F."/>
        </authorList>
    </citation>
    <scope>NUCLEOTIDE SEQUENCE</scope>
    <source>
        <strain evidence="11">Cailab_2023a</strain>
    </source>
</reference>
<evidence type="ECO:0000256" key="2">
    <source>
        <dbReference type="ARBA" id="ARBA00022679"/>
    </source>
</evidence>
<feature type="domain" description="UBC core" evidence="10">
    <location>
        <begin position="29"/>
        <end position="182"/>
    </location>
</feature>
<dbReference type="PROSITE" id="PS00183">
    <property type="entry name" value="UBC_1"/>
    <property type="match status" value="1"/>
</dbReference>
<dbReference type="InterPro" id="IPR000608">
    <property type="entry name" value="UBC"/>
</dbReference>
<evidence type="ECO:0000259" key="10">
    <source>
        <dbReference type="PROSITE" id="PS50127"/>
    </source>
</evidence>
<comment type="caution">
    <text evidence="11">The sequence shown here is derived from an EMBL/GenBank/DDBJ whole genome shotgun (WGS) entry which is preliminary data.</text>
</comment>
<evidence type="ECO:0000313" key="11">
    <source>
        <dbReference type="EMBL" id="KAL0279601.1"/>
    </source>
</evidence>
<dbReference type="PANTHER" id="PTHR24067">
    <property type="entry name" value="UBIQUITIN-CONJUGATING ENZYME E2"/>
    <property type="match status" value="1"/>
</dbReference>
<accession>A0AAW2ICD1</accession>
<dbReference type="AlphaFoldDB" id="A0AAW2ICD1"/>
<proteinExistence type="inferred from homology"/>
<dbReference type="Gene3D" id="3.10.110.10">
    <property type="entry name" value="Ubiquitin Conjugating Enzyme"/>
    <property type="match status" value="1"/>
</dbReference>
<evidence type="ECO:0000256" key="6">
    <source>
        <dbReference type="ARBA" id="ARBA00043698"/>
    </source>
</evidence>
<keyword evidence="4 9" id="KW-0833">Ubl conjugation pathway</keyword>
<gene>
    <name evidence="11" type="ORF">PYX00_001119</name>
</gene>
<comment type="similarity">
    <text evidence="9">Belongs to the ubiquitin-conjugating enzyme family.</text>
</comment>
<dbReference type="SUPFAM" id="SSF54495">
    <property type="entry name" value="UBC-like"/>
    <property type="match status" value="1"/>
</dbReference>
<feature type="active site" description="Glycyl thioester intermediate" evidence="8">
    <location>
        <position position="113"/>
    </location>
</feature>
<dbReference type="EC" id="2.3.2.34" evidence="7"/>
<dbReference type="InterPro" id="IPR023313">
    <property type="entry name" value="UBQ-conjugating_AS"/>
</dbReference>
<keyword evidence="5 9" id="KW-0067">ATP-binding</keyword>
<dbReference type="PROSITE" id="PS50127">
    <property type="entry name" value="UBC_2"/>
    <property type="match status" value="1"/>
</dbReference>
<keyword evidence="2" id="KW-0808">Transferase</keyword>
<comment type="pathway">
    <text evidence="1">Protein modification; protein neddylation.</text>
</comment>
<comment type="catalytic activity">
    <reaction evidence="6">
        <text>[E1 NEDD8-activating enzyme]-S-[NEDD8 protein]-yl-L-cysteine + [E2 NEDD8-conjugating enzyme]-L-cysteine = [E1 NEDD8-activating enzyme]-L-cysteine + [E2 NEDD8-conjugating enzyme]-S-[NEDD8-protein]-yl-L-cysteine.</text>
        <dbReference type="EC" id="2.3.2.34"/>
    </reaction>
</comment>
<organism evidence="11">
    <name type="scientific">Menopon gallinae</name>
    <name type="common">poultry shaft louse</name>
    <dbReference type="NCBI Taxonomy" id="328185"/>
    <lineage>
        <taxon>Eukaryota</taxon>
        <taxon>Metazoa</taxon>
        <taxon>Ecdysozoa</taxon>
        <taxon>Arthropoda</taxon>
        <taxon>Hexapoda</taxon>
        <taxon>Insecta</taxon>
        <taxon>Pterygota</taxon>
        <taxon>Neoptera</taxon>
        <taxon>Paraneoptera</taxon>
        <taxon>Psocodea</taxon>
        <taxon>Troctomorpha</taxon>
        <taxon>Phthiraptera</taxon>
        <taxon>Amblycera</taxon>
        <taxon>Menoponidae</taxon>
        <taxon>Menopon</taxon>
    </lineage>
</organism>
<evidence type="ECO:0000256" key="3">
    <source>
        <dbReference type="ARBA" id="ARBA00022741"/>
    </source>
</evidence>
<evidence type="ECO:0000256" key="4">
    <source>
        <dbReference type="ARBA" id="ARBA00022786"/>
    </source>
</evidence>
<protein>
    <recommendedName>
        <fullName evidence="7">E2 NEDD8-conjugating enzyme</fullName>
        <ecNumber evidence="7">2.3.2.34</ecNumber>
    </recommendedName>
</protein>
<dbReference type="Pfam" id="PF00179">
    <property type="entry name" value="UQ_con"/>
    <property type="match status" value="1"/>
</dbReference>
<evidence type="ECO:0000256" key="1">
    <source>
        <dbReference type="ARBA" id="ARBA00005032"/>
    </source>
</evidence>
<evidence type="ECO:0000256" key="7">
    <source>
        <dbReference type="ARBA" id="ARBA00044047"/>
    </source>
</evidence>
<dbReference type="CDD" id="cd23794">
    <property type="entry name" value="UBCc_UBE2F_UBE2M"/>
    <property type="match status" value="1"/>
</dbReference>
<dbReference type="InterPro" id="IPR050113">
    <property type="entry name" value="Ub_conjugating_enzyme"/>
</dbReference>
<dbReference type="EMBL" id="JARGDH010000001">
    <property type="protein sequence ID" value="KAL0279601.1"/>
    <property type="molecule type" value="Genomic_DNA"/>
</dbReference>
<dbReference type="GO" id="GO:0005524">
    <property type="term" value="F:ATP binding"/>
    <property type="evidence" value="ECO:0007669"/>
    <property type="project" value="UniProtKB-UniRule"/>
</dbReference>
<evidence type="ECO:0000256" key="5">
    <source>
        <dbReference type="ARBA" id="ARBA00022840"/>
    </source>
</evidence>
<name>A0AAW2ICD1_9NEOP</name>
<dbReference type="InterPro" id="IPR016135">
    <property type="entry name" value="UBQ-conjugating_enzyme/RWD"/>
</dbReference>